<proteinExistence type="predicted"/>
<dbReference type="AlphaFoldDB" id="A0A7R9JC67"/>
<evidence type="ECO:0000313" key="2">
    <source>
        <dbReference type="EMBL" id="CAD7576414.1"/>
    </source>
</evidence>
<organism evidence="2">
    <name type="scientific">Timema californicum</name>
    <name type="common">California timema</name>
    <name type="synonym">Walking stick</name>
    <dbReference type="NCBI Taxonomy" id="61474"/>
    <lineage>
        <taxon>Eukaryota</taxon>
        <taxon>Metazoa</taxon>
        <taxon>Ecdysozoa</taxon>
        <taxon>Arthropoda</taxon>
        <taxon>Hexapoda</taxon>
        <taxon>Insecta</taxon>
        <taxon>Pterygota</taxon>
        <taxon>Neoptera</taxon>
        <taxon>Polyneoptera</taxon>
        <taxon>Phasmatodea</taxon>
        <taxon>Timematodea</taxon>
        <taxon>Timematoidea</taxon>
        <taxon>Timematidae</taxon>
        <taxon>Timema</taxon>
    </lineage>
</organism>
<protein>
    <submittedName>
        <fullName evidence="2">(California timema) hypothetical protein</fullName>
    </submittedName>
</protein>
<evidence type="ECO:0000256" key="1">
    <source>
        <dbReference type="SAM" id="Phobius"/>
    </source>
</evidence>
<gene>
    <name evidence="2" type="ORF">TCMB3V08_LOCUS8984</name>
</gene>
<sequence length="173" mass="19019">MYALCSVDLGVRAFACTSNLLRCENVIRFAGVATAISERLYALSTNYSNGLGIGKVELEEVNPHLRGGRVENHLGETAPVHPTEIRTSISPSSAVELNTTRTLANYATEVTYANPGVQHMVFYVIPYWQIRTLLAFSVGTSGGCTFVLCFELLFILESVVNRLDVYVALLRQI</sequence>
<name>A0A7R9JC67_TIMCA</name>
<keyword evidence="1" id="KW-0472">Membrane</keyword>
<reference evidence="2" key="1">
    <citation type="submission" date="2020-11" db="EMBL/GenBank/DDBJ databases">
        <authorList>
            <person name="Tran Van P."/>
        </authorList>
    </citation>
    <scope>NUCLEOTIDE SEQUENCE</scope>
</reference>
<accession>A0A7R9JC67</accession>
<keyword evidence="1" id="KW-1133">Transmembrane helix</keyword>
<feature type="transmembrane region" description="Helical" evidence="1">
    <location>
        <begin position="133"/>
        <end position="156"/>
    </location>
</feature>
<keyword evidence="1" id="KW-0812">Transmembrane</keyword>
<dbReference type="EMBL" id="OE184216">
    <property type="protein sequence ID" value="CAD7576414.1"/>
    <property type="molecule type" value="Genomic_DNA"/>
</dbReference>